<dbReference type="AlphaFoldDB" id="A0AAD9X4K6"/>
<gene>
    <name evidence="1" type="ORF">Ddye_012581</name>
</gene>
<organism evidence="1 2">
    <name type="scientific">Dipteronia dyeriana</name>
    <dbReference type="NCBI Taxonomy" id="168575"/>
    <lineage>
        <taxon>Eukaryota</taxon>
        <taxon>Viridiplantae</taxon>
        <taxon>Streptophyta</taxon>
        <taxon>Embryophyta</taxon>
        <taxon>Tracheophyta</taxon>
        <taxon>Spermatophyta</taxon>
        <taxon>Magnoliopsida</taxon>
        <taxon>eudicotyledons</taxon>
        <taxon>Gunneridae</taxon>
        <taxon>Pentapetalae</taxon>
        <taxon>rosids</taxon>
        <taxon>malvids</taxon>
        <taxon>Sapindales</taxon>
        <taxon>Sapindaceae</taxon>
        <taxon>Hippocastanoideae</taxon>
        <taxon>Acereae</taxon>
        <taxon>Dipteronia</taxon>
    </lineage>
</organism>
<dbReference type="EMBL" id="JANJYI010000004">
    <property type="protein sequence ID" value="KAK2652725.1"/>
    <property type="molecule type" value="Genomic_DNA"/>
</dbReference>
<accession>A0AAD9X4K6</accession>
<reference evidence="1" key="1">
    <citation type="journal article" date="2023" name="Plant J.">
        <title>Genome sequences and population genomics provide insights into the demographic history, inbreeding, and mutation load of two 'living fossil' tree species of Dipteronia.</title>
        <authorList>
            <person name="Feng Y."/>
            <person name="Comes H.P."/>
            <person name="Chen J."/>
            <person name="Zhu S."/>
            <person name="Lu R."/>
            <person name="Zhang X."/>
            <person name="Li P."/>
            <person name="Qiu J."/>
            <person name="Olsen K.M."/>
            <person name="Qiu Y."/>
        </authorList>
    </citation>
    <scope>NUCLEOTIDE SEQUENCE</scope>
    <source>
        <strain evidence="1">KIB01</strain>
    </source>
</reference>
<protein>
    <submittedName>
        <fullName evidence="1">Uncharacterized protein</fullName>
    </submittedName>
</protein>
<dbReference type="Proteomes" id="UP001280121">
    <property type="component" value="Unassembled WGS sequence"/>
</dbReference>
<sequence length="215" mass="22662">MVYHPVSVPQPEVPISNVFTTNHQDIGPLDSALVHSSVGSDPSLPHSIGLVASLNSTPVVLSASISLFAAVPVLSVPVSPIVSRSLQTGKGSDVSASEDVVVSSAVGANVTPVPNSLVFTSVDDYIVLTEVDLQDSMSVIRVPPVAHLVQSLAYSIVSRPPSRLGPSTRLEIRAHQVLVDKLAVKVVEHSVLVDCIALRSLGWDQFFSFDMDPGV</sequence>
<comment type="caution">
    <text evidence="1">The sequence shown here is derived from an EMBL/GenBank/DDBJ whole genome shotgun (WGS) entry which is preliminary data.</text>
</comment>
<evidence type="ECO:0000313" key="2">
    <source>
        <dbReference type="Proteomes" id="UP001280121"/>
    </source>
</evidence>
<name>A0AAD9X4K6_9ROSI</name>
<evidence type="ECO:0000313" key="1">
    <source>
        <dbReference type="EMBL" id="KAK2652725.1"/>
    </source>
</evidence>
<keyword evidence="2" id="KW-1185">Reference proteome</keyword>
<proteinExistence type="predicted"/>